<organism evidence="1 2">
    <name type="scientific">Platanthera zijinensis</name>
    <dbReference type="NCBI Taxonomy" id="2320716"/>
    <lineage>
        <taxon>Eukaryota</taxon>
        <taxon>Viridiplantae</taxon>
        <taxon>Streptophyta</taxon>
        <taxon>Embryophyta</taxon>
        <taxon>Tracheophyta</taxon>
        <taxon>Spermatophyta</taxon>
        <taxon>Magnoliopsida</taxon>
        <taxon>Liliopsida</taxon>
        <taxon>Asparagales</taxon>
        <taxon>Orchidaceae</taxon>
        <taxon>Orchidoideae</taxon>
        <taxon>Orchideae</taxon>
        <taxon>Orchidinae</taxon>
        <taxon>Platanthera</taxon>
    </lineage>
</organism>
<protein>
    <submittedName>
        <fullName evidence="1">Uncharacterized protein</fullName>
    </submittedName>
</protein>
<reference evidence="1 2" key="1">
    <citation type="journal article" date="2022" name="Nat. Plants">
        <title>Genomes of leafy and leafless Platanthera orchids illuminate the evolution of mycoheterotrophy.</title>
        <authorList>
            <person name="Li M.H."/>
            <person name="Liu K.W."/>
            <person name="Li Z."/>
            <person name="Lu H.C."/>
            <person name="Ye Q.L."/>
            <person name="Zhang D."/>
            <person name="Wang J.Y."/>
            <person name="Li Y.F."/>
            <person name="Zhong Z.M."/>
            <person name="Liu X."/>
            <person name="Yu X."/>
            <person name="Liu D.K."/>
            <person name="Tu X.D."/>
            <person name="Liu B."/>
            <person name="Hao Y."/>
            <person name="Liao X.Y."/>
            <person name="Jiang Y.T."/>
            <person name="Sun W.H."/>
            <person name="Chen J."/>
            <person name="Chen Y.Q."/>
            <person name="Ai Y."/>
            <person name="Zhai J.W."/>
            <person name="Wu S.S."/>
            <person name="Zhou Z."/>
            <person name="Hsiao Y.Y."/>
            <person name="Wu W.L."/>
            <person name="Chen Y.Y."/>
            <person name="Lin Y.F."/>
            <person name="Hsu J.L."/>
            <person name="Li C.Y."/>
            <person name="Wang Z.W."/>
            <person name="Zhao X."/>
            <person name="Zhong W.Y."/>
            <person name="Ma X.K."/>
            <person name="Ma L."/>
            <person name="Huang J."/>
            <person name="Chen G.Z."/>
            <person name="Huang M.Z."/>
            <person name="Huang L."/>
            <person name="Peng D.H."/>
            <person name="Luo Y.B."/>
            <person name="Zou S.Q."/>
            <person name="Chen S.P."/>
            <person name="Lan S."/>
            <person name="Tsai W.C."/>
            <person name="Van de Peer Y."/>
            <person name="Liu Z.J."/>
        </authorList>
    </citation>
    <scope>NUCLEOTIDE SEQUENCE [LARGE SCALE GENOMIC DNA]</scope>
    <source>
        <strain evidence="1">Lor287</strain>
    </source>
</reference>
<dbReference type="AlphaFoldDB" id="A0AAP0BG21"/>
<proteinExistence type="predicted"/>
<keyword evidence="2" id="KW-1185">Reference proteome</keyword>
<sequence>MVASLTISETTPSLDFDTSVFKKEKANLAGHEEVFGCTLFISFHTNTSLLYLPYSDFSWFQFIVRSGRDLFGLLSDVFRGIKKIYVLR</sequence>
<comment type="caution">
    <text evidence="1">The sequence shown here is derived from an EMBL/GenBank/DDBJ whole genome shotgun (WGS) entry which is preliminary data.</text>
</comment>
<evidence type="ECO:0000313" key="1">
    <source>
        <dbReference type="EMBL" id="KAK8938536.1"/>
    </source>
</evidence>
<dbReference type="Proteomes" id="UP001418222">
    <property type="component" value="Unassembled WGS sequence"/>
</dbReference>
<gene>
    <name evidence="1" type="ORF">KSP39_PZI011577</name>
</gene>
<dbReference type="EMBL" id="JBBWWQ010000009">
    <property type="protein sequence ID" value="KAK8938536.1"/>
    <property type="molecule type" value="Genomic_DNA"/>
</dbReference>
<dbReference type="Gene3D" id="3.40.50.720">
    <property type="entry name" value="NAD(P)-binding Rossmann-like Domain"/>
    <property type="match status" value="1"/>
</dbReference>
<accession>A0AAP0BG21</accession>
<name>A0AAP0BG21_9ASPA</name>
<evidence type="ECO:0000313" key="2">
    <source>
        <dbReference type="Proteomes" id="UP001418222"/>
    </source>
</evidence>